<feature type="domain" description="Transglycosylase SLT" evidence="3">
    <location>
        <begin position="744"/>
        <end position="848"/>
    </location>
</feature>
<sequence length="1034" mass="114705">MATFKSYAQGGGFKPIQAPDVASMVEAKAKKQSNYMREAAKYNIDERQRIGSTIEFNNDLEFRNRQQRFDFESRNLQAIQNQVMGNYEATISNAQAQSRQQLATLEAIGKFSQTAFETVQAVNEKIETGRKLAVEKTLYATGITTKELMEIHKLDRNLNDQAYQENSAIRAIVDRTGASIQQIRYLRENSNAKLWNESMALATNLGTGYRNELLSNYTTKYNLGDGRQLSLAEVEGRDLAAYEQIMSQIRSEYVANSGMLNLSSTVIGAKIHPLMRSVEAELTQQNNTQYRANTKADAQRAIDATIRDGIETSGAQYITSQLESTSGAARSALLNDLFRVIKSGAEGDQRDSYQKIWQDVLSTPTTFNGKEVTFGDILTSPAAQEVTESFYAARRRDLGRLNLEEQEKQRDVIAFESAVIDRLSQIPGGFAAADVEAAIQEFGERFPGQTSSKLEVMMRNQSVDALEIQRQIKEAEELQSRGLLTMEAMRDAGYHSSVISKFQQFASQASESRRTSNNYKAQLDSLSTLAKTPPQVQSKREGMFSPTVPLMEQQLHNKFLTKVAQLQAAGDPNAVANAEAFVRQEFEKNIQNPKFFSGSDYAQFKGKPNVSTAASARMQWVQSNISRLGSKTLDTAGAIFSVSELNTIEEEMKKPGYKMDPMAEYIGRLYGVSPLAVINRQRRAEGRTDPIMPPSVSRFRTQADPKFLRFLDQYRTPEASTRAMISTRQFDETRVPKGYGPMVVQAAQEAGISPVYVAAFAEAENGSWNTNALSMGGTAGGVGLMQLHQRFHGRGATMQEREQSLKDPAYNLRLGAGILKGIQQKYGNWKDTIYVWNMGETGYRDWVAAGRPNTEQAGYAQALYERFEKARAKYGEVSALQSSATMRTSMQRYGSASFERPSSVVFETASGQPGVDLYFESKRFPAVLPGVVKDISREPGYGNYVVIESTDPRTGQKVDVLYGHLADGISLRPGQRISAGDIIGTQGGTGNVRSVDGTIASIDFLAPAPRGSKSMAPYPDYDNLRRYVVSQLQR</sequence>
<proteinExistence type="predicted"/>
<dbReference type="OrthoDB" id="34320at10239"/>
<evidence type="ECO:0008006" key="9">
    <source>
        <dbReference type="Google" id="ProtNLM"/>
    </source>
</evidence>
<dbReference type="SUPFAM" id="SSF51261">
    <property type="entry name" value="Duplicated hybrid motif"/>
    <property type="match status" value="1"/>
</dbReference>
<dbReference type="Pfam" id="PF01464">
    <property type="entry name" value="SLT"/>
    <property type="match status" value="1"/>
</dbReference>
<dbReference type="EMBL" id="KC310804">
    <property type="protein sequence ID" value="AGK86641.1"/>
    <property type="molecule type" value="Genomic_DNA"/>
</dbReference>
<dbReference type="InterPro" id="IPR023346">
    <property type="entry name" value="Lysozyme-like_dom_sf"/>
</dbReference>
<evidence type="ECO:0000313" key="7">
    <source>
        <dbReference type="Proteomes" id="UP000030043"/>
    </source>
</evidence>
<gene>
    <name evidence="6" type="ORF">S-CBP4_0034</name>
    <name evidence="5" type="ORF">SVPG_00019</name>
</gene>
<dbReference type="Gene3D" id="1.10.530.10">
    <property type="match status" value="1"/>
</dbReference>
<dbReference type="Proteomes" id="UP000030043">
    <property type="component" value="Segment"/>
</dbReference>
<dbReference type="Pfam" id="PF01551">
    <property type="entry name" value="Peptidase_M23"/>
    <property type="match status" value="1"/>
</dbReference>
<dbReference type="CDD" id="cd00254">
    <property type="entry name" value="LT-like"/>
    <property type="match status" value="1"/>
</dbReference>
<feature type="domain" description="M23ase beta-sheet core" evidence="4">
    <location>
        <begin position="914"/>
        <end position="992"/>
    </location>
</feature>
<keyword evidence="8" id="KW-1185">Reference proteome</keyword>
<evidence type="ECO:0000313" key="8">
    <source>
        <dbReference type="Proteomes" id="UP000297198"/>
    </source>
</evidence>
<evidence type="ECO:0000259" key="4">
    <source>
        <dbReference type="Pfam" id="PF01551"/>
    </source>
</evidence>
<dbReference type="RefSeq" id="YP_009103803.1">
    <property type="nucleotide sequence ID" value="NC_025464.1"/>
</dbReference>
<dbReference type="SUPFAM" id="SSF53955">
    <property type="entry name" value="Lysozyme-like"/>
    <property type="match status" value="1"/>
</dbReference>
<reference evidence="6 7" key="3">
    <citation type="journal article" date="2015" name="PLoS ONE">
        <title>Comparative Genomic and Phylogenomic Analyses Reveal a Conserved Core Genome Shared by Estuarine and Oceanic Cyanopodoviruses.</title>
        <authorList>
            <person name="Huang S."/>
            <person name="Zhang S."/>
            <person name="Jiao N."/>
            <person name="Chen F."/>
        </authorList>
    </citation>
    <scope>NUCLEOTIDE SEQUENCE [LARGE SCALE GENOMIC DNA]</scope>
</reference>
<dbReference type="GO" id="GO:0031640">
    <property type="term" value="P:killing of cells of another organism"/>
    <property type="evidence" value="ECO:0007669"/>
    <property type="project" value="UniProtKB-KW"/>
</dbReference>
<evidence type="ECO:0000256" key="1">
    <source>
        <dbReference type="ARBA" id="ARBA00022529"/>
    </source>
</evidence>
<reference evidence="5 8" key="1">
    <citation type="submission" date="2010-11" db="EMBL/GenBank/DDBJ databases">
        <title>The Genome Sequence of Synechococcus phage S-CBP4.</title>
        <authorList>
            <consortium name="The Broad Institute Genome Sequencing Platform"/>
            <person name="Henn M.R."/>
            <person name="Chen F."/>
            <person name="Wang K."/>
            <person name="Levin J."/>
            <person name="Malboeuf C."/>
            <person name="Casali M."/>
            <person name="Russ C."/>
            <person name="Lennon N."/>
            <person name="Chapman S.B."/>
            <person name="Erlich R."/>
            <person name="Young S.K."/>
            <person name="Yandava C."/>
            <person name="Zeng Q."/>
            <person name="Alvarado L."/>
            <person name="Anderson S."/>
            <person name="Berlin A."/>
            <person name="Chen Z."/>
            <person name="Freedman E."/>
            <person name="Gellesch M."/>
            <person name="Goldberg J."/>
            <person name="Green L."/>
            <person name="Griggs A."/>
            <person name="Gujja S."/>
            <person name="Heilman E.R."/>
            <person name="Heiman D."/>
            <person name="Hollinger A."/>
            <person name="Howarth C."/>
            <person name="Larson L."/>
            <person name="Mehta T."/>
            <person name="Pearson M."/>
            <person name="Roberts A."/>
            <person name="Ryan E."/>
            <person name="Saif S."/>
            <person name="Shea T."/>
            <person name="Shenoy N."/>
            <person name="Sisk P."/>
            <person name="Stolte C."/>
            <person name="Sykes S."/>
            <person name="White J."/>
            <person name="Haas B."/>
            <person name="Nusbaum C."/>
            <person name="Birren B."/>
        </authorList>
    </citation>
    <scope>NUCLEOTIDE SEQUENCE [LARGE SCALE GENOMIC DNA]</scope>
    <source>
        <strain evidence="5 8">S-CBP4</strain>
    </source>
</reference>
<keyword evidence="1" id="KW-0929">Antimicrobial</keyword>
<protein>
    <recommendedName>
        <fullName evidence="9">Transglycosylase SLT domain-containing protein</fullName>
    </recommendedName>
</protein>
<name>M1PXW6_9CAUD</name>
<evidence type="ECO:0000313" key="6">
    <source>
        <dbReference type="EMBL" id="AGK86641.1"/>
    </source>
</evidence>
<dbReference type="Proteomes" id="UP000297198">
    <property type="component" value="Segment"/>
</dbReference>
<dbReference type="GO" id="GO:0003824">
    <property type="term" value="F:catalytic activity"/>
    <property type="evidence" value="ECO:0007669"/>
    <property type="project" value="UniProtKB-KW"/>
</dbReference>
<reference evidence="7" key="2">
    <citation type="submission" date="2012-12" db="EMBL/GenBank/DDBJ databases">
        <title>Genomics of marine cyanopodoviruses.</title>
        <authorList>
            <person name="Huang S."/>
            <person name="Chen F."/>
        </authorList>
    </citation>
    <scope>NUCLEOTIDE SEQUENCE [LARGE SCALE GENOMIC DNA]</scope>
</reference>
<organism evidence="5 8">
    <name type="scientific">Synechococcus phage S-CBP4</name>
    <dbReference type="NCBI Taxonomy" id="754059"/>
    <lineage>
        <taxon>Viruses</taxon>
        <taxon>Duplodnaviria</taxon>
        <taxon>Heunggongvirae</taxon>
        <taxon>Uroviricota</taxon>
        <taxon>Caudoviricetes</taxon>
        <taxon>Autographivirales</taxon>
        <taxon>Sechaudvirinae</taxon>
        <taxon>Poseidonvirus</taxon>
        <taxon>Poseidonvirus SCBP4</taxon>
    </lineage>
</organism>
<accession>M1PXW6</accession>
<dbReference type="GeneID" id="22112688"/>
<dbReference type="InterPro" id="IPR011055">
    <property type="entry name" value="Dup_hybrid_motif"/>
</dbReference>
<dbReference type="EMBL" id="HM559717">
    <property type="protein sequence ID" value="AGF91702.1"/>
    <property type="molecule type" value="Genomic_DNA"/>
</dbReference>
<dbReference type="KEGG" id="vg:22112688"/>
<evidence type="ECO:0000259" key="3">
    <source>
        <dbReference type="Pfam" id="PF01464"/>
    </source>
</evidence>
<keyword evidence="2" id="KW-0081">Bacteriolytic enzyme</keyword>
<dbReference type="CDD" id="cd12797">
    <property type="entry name" value="M23_peptidase"/>
    <property type="match status" value="1"/>
</dbReference>
<dbReference type="GO" id="GO:0042742">
    <property type="term" value="P:defense response to bacterium"/>
    <property type="evidence" value="ECO:0007669"/>
    <property type="project" value="UniProtKB-KW"/>
</dbReference>
<evidence type="ECO:0000313" key="5">
    <source>
        <dbReference type="EMBL" id="AGF91702.1"/>
    </source>
</evidence>
<dbReference type="Gene3D" id="2.70.70.10">
    <property type="entry name" value="Glucose Permease (Domain IIA)"/>
    <property type="match status" value="1"/>
</dbReference>
<dbReference type="InterPro" id="IPR016047">
    <property type="entry name" value="M23ase_b-sheet_dom"/>
</dbReference>
<dbReference type="InterPro" id="IPR008258">
    <property type="entry name" value="Transglycosylase_SLT_dom_1"/>
</dbReference>
<evidence type="ECO:0000256" key="2">
    <source>
        <dbReference type="ARBA" id="ARBA00022638"/>
    </source>
</evidence>